<sequence>MASKKPFQFNNTFSTLSNEGSTFIESTQQFSSVLDDRESFDEENQSHSSFSNTDHSKSLSYKKILSGTLTRVNTCIEKKKNWLEEEKRKKFLEEVSNLQDKPKINSYSKKLLNSTSPIHERVNDIMRRKRDKIKNIQLELQLKKRTEEKQACTFNPKSANTSPRRTAEQFIQQVGIWHNKKLQNLKKDQTETEKTKELEFTKNPLINKKSQILAQKRSKTPVFDRLYTSKKSTSKSPSPSFTPRTYEKSLELSQKLNLSGVFERLYPDSKSNTLKILINSNSRTPTHEKSTKMLRDKSREKMAPYKINTGKGAILENSVNEVKFENTMRFLLSSLKQ</sequence>
<feature type="region of interest" description="Disordered" evidence="1">
    <location>
        <begin position="223"/>
        <end position="246"/>
    </location>
</feature>
<dbReference type="Proteomes" id="UP001162131">
    <property type="component" value="Unassembled WGS sequence"/>
</dbReference>
<evidence type="ECO:0000256" key="1">
    <source>
        <dbReference type="SAM" id="MobiDB-lite"/>
    </source>
</evidence>
<reference evidence="2" key="1">
    <citation type="submission" date="2021-09" db="EMBL/GenBank/DDBJ databases">
        <authorList>
            <consortium name="AG Swart"/>
            <person name="Singh M."/>
            <person name="Singh A."/>
            <person name="Seah K."/>
            <person name="Emmerich C."/>
        </authorList>
    </citation>
    <scope>NUCLEOTIDE SEQUENCE</scope>
    <source>
        <strain evidence="2">ATCC30299</strain>
    </source>
</reference>
<keyword evidence="3" id="KW-1185">Reference proteome</keyword>
<name>A0AAU9IKB2_9CILI</name>
<feature type="region of interest" description="Disordered" evidence="1">
    <location>
        <begin position="34"/>
        <end position="55"/>
    </location>
</feature>
<comment type="caution">
    <text evidence="2">The sequence shown here is derived from an EMBL/GenBank/DDBJ whole genome shotgun (WGS) entry which is preliminary data.</text>
</comment>
<gene>
    <name evidence="2" type="ORF">BSTOLATCC_MIC5491</name>
</gene>
<organism evidence="2 3">
    <name type="scientific">Blepharisma stoltei</name>
    <dbReference type="NCBI Taxonomy" id="1481888"/>
    <lineage>
        <taxon>Eukaryota</taxon>
        <taxon>Sar</taxon>
        <taxon>Alveolata</taxon>
        <taxon>Ciliophora</taxon>
        <taxon>Postciliodesmatophora</taxon>
        <taxon>Heterotrichea</taxon>
        <taxon>Heterotrichida</taxon>
        <taxon>Blepharismidae</taxon>
        <taxon>Blepharisma</taxon>
    </lineage>
</organism>
<dbReference type="AlphaFoldDB" id="A0AAU9IKB2"/>
<dbReference type="EMBL" id="CAJZBQ010000005">
    <property type="protein sequence ID" value="CAG9312249.1"/>
    <property type="molecule type" value="Genomic_DNA"/>
</dbReference>
<evidence type="ECO:0000313" key="3">
    <source>
        <dbReference type="Proteomes" id="UP001162131"/>
    </source>
</evidence>
<feature type="compositionally biased region" description="Low complexity" evidence="1">
    <location>
        <begin position="229"/>
        <end position="243"/>
    </location>
</feature>
<protein>
    <submittedName>
        <fullName evidence="2">Uncharacterized protein</fullName>
    </submittedName>
</protein>
<dbReference type="PANTHER" id="PTHR37028">
    <property type="entry name" value="UNNAMED PRODUCT-RELATED"/>
    <property type="match status" value="1"/>
</dbReference>
<dbReference type="PANTHER" id="PTHR37028:SF4">
    <property type="entry name" value="ALMS MOTIF DOMAIN-CONTAINING PROTEIN"/>
    <property type="match status" value="1"/>
</dbReference>
<proteinExistence type="predicted"/>
<accession>A0AAU9IKB2</accession>
<evidence type="ECO:0000313" key="2">
    <source>
        <dbReference type="EMBL" id="CAG9312249.1"/>
    </source>
</evidence>